<evidence type="ECO:0000256" key="7">
    <source>
        <dbReference type="ARBA" id="ARBA00022985"/>
    </source>
</evidence>
<dbReference type="OrthoDB" id="9767552at2"/>
<comment type="pathway">
    <text evidence="2">Bacterial outer membrane biogenesis; LPS core biosynthesis.</text>
</comment>
<dbReference type="CDD" id="cd03789">
    <property type="entry name" value="GT9_LPS_heptosyltransferase"/>
    <property type="match status" value="1"/>
</dbReference>
<dbReference type="PANTHER" id="PTHR30160">
    <property type="entry name" value="TETRAACYLDISACCHARIDE 4'-KINASE-RELATED"/>
    <property type="match status" value="1"/>
</dbReference>
<evidence type="ECO:0000256" key="5">
    <source>
        <dbReference type="ARBA" id="ARBA00022676"/>
    </source>
</evidence>
<evidence type="ECO:0000256" key="2">
    <source>
        <dbReference type="ARBA" id="ARBA00004713"/>
    </source>
</evidence>
<dbReference type="STRING" id="1120980.GCA_000745955_01368"/>
<evidence type="ECO:0000256" key="11">
    <source>
        <dbReference type="ARBA" id="ARBA00044190"/>
    </source>
</evidence>
<dbReference type="NCBIfam" id="TIGR02193">
    <property type="entry name" value="heptsyl_trn_I"/>
    <property type="match status" value="1"/>
</dbReference>
<dbReference type="Gene3D" id="3.40.50.2000">
    <property type="entry name" value="Glycogen Phosphorylase B"/>
    <property type="match status" value="2"/>
</dbReference>
<dbReference type="GO" id="GO:0005886">
    <property type="term" value="C:plasma membrane"/>
    <property type="evidence" value="ECO:0007669"/>
    <property type="project" value="UniProtKB-SubCell"/>
</dbReference>
<evidence type="ECO:0000256" key="12">
    <source>
        <dbReference type="ARBA" id="ARBA00044330"/>
    </source>
</evidence>
<name>A0A376BMU8_9NEIS</name>
<comment type="subcellular location">
    <subcellularLocation>
        <location evidence="1">Cell inner membrane</location>
        <topology evidence="1">Peripheral membrane protein</topology>
        <orientation evidence="1">Cytoplasmic side</orientation>
    </subcellularLocation>
</comment>
<evidence type="ECO:0000256" key="10">
    <source>
        <dbReference type="ARBA" id="ARBA00044041"/>
    </source>
</evidence>
<proteinExistence type="inferred from homology"/>
<keyword evidence="8" id="KW-0472">Membrane</keyword>
<dbReference type="InterPro" id="IPR011908">
    <property type="entry name" value="LipoPS_heptosylTferase-I"/>
</dbReference>
<evidence type="ECO:0000256" key="1">
    <source>
        <dbReference type="ARBA" id="ARBA00004515"/>
    </source>
</evidence>
<evidence type="ECO:0000256" key="13">
    <source>
        <dbReference type="ARBA" id="ARBA00049201"/>
    </source>
</evidence>
<reference evidence="14 15" key="1">
    <citation type="submission" date="2018-06" db="EMBL/GenBank/DDBJ databases">
        <authorList>
            <consortium name="Pathogen Informatics"/>
            <person name="Doyle S."/>
        </authorList>
    </citation>
    <scope>NUCLEOTIDE SEQUENCE [LARGE SCALE GENOMIC DNA]</scope>
    <source>
        <strain evidence="14 15">NCTC10283</strain>
    </source>
</reference>
<sequence>MNKQLLVRLSSMGDLIHTLPAITDLSRHRPELELHWLCETAFADIARLHPFIKQVHTMSWRSWRKQLFQSATWQEINQLKNNLQSYQFEQIIDSQGLIKSALFAKMANAPIVGLDKQSAREPFAAHFYTQTFAVKKGEDAVWRNRQLFAQIFDYPLENAPDFGVVVPPEVSGSLQDLPNDYYVALHATSRDSKLWLQDNWLNLFNKIYKQDGCPILLTWGNETEKVRSEQMAAALPFVRVCPKLNLLQAADLLAKSRAVVGVDTGLLHLANAVNVPLVGIYTDSDPVKTGVQVSDWARNIGNIGQMPSVNEVFDLLQMCMHNKIQAA</sequence>
<dbReference type="EC" id="2.4.99.23" evidence="10"/>
<keyword evidence="6 14" id="KW-0808">Transferase</keyword>
<keyword evidence="15" id="KW-1185">Reference proteome</keyword>
<evidence type="ECO:0000256" key="6">
    <source>
        <dbReference type="ARBA" id="ARBA00022679"/>
    </source>
</evidence>
<organism evidence="14 15">
    <name type="scientific">Alysiella crassa</name>
    <dbReference type="NCBI Taxonomy" id="153491"/>
    <lineage>
        <taxon>Bacteria</taxon>
        <taxon>Pseudomonadati</taxon>
        <taxon>Pseudomonadota</taxon>
        <taxon>Betaproteobacteria</taxon>
        <taxon>Neisseriales</taxon>
        <taxon>Neisseriaceae</taxon>
        <taxon>Alysiella</taxon>
    </lineage>
</organism>
<dbReference type="AlphaFoldDB" id="A0A376BMU8"/>
<dbReference type="PANTHER" id="PTHR30160:SF19">
    <property type="entry name" value="LIPOPOLYSACCHARIDE HEPTOSYLTRANSFERASE 1"/>
    <property type="match status" value="1"/>
</dbReference>
<dbReference type="Proteomes" id="UP000254209">
    <property type="component" value="Unassembled WGS sequence"/>
</dbReference>
<protein>
    <recommendedName>
        <fullName evidence="11">Lipopolysaccharide heptosyltransferase 1</fullName>
        <ecNumber evidence="10">2.4.99.23</ecNumber>
    </recommendedName>
    <alternativeName>
        <fullName evidence="12">ADP-heptose:lipopolysaccharide heptosyltransferase I</fullName>
    </alternativeName>
</protein>
<evidence type="ECO:0000256" key="8">
    <source>
        <dbReference type="ARBA" id="ARBA00023136"/>
    </source>
</evidence>
<dbReference type="RefSeq" id="WP_034292963.1">
    <property type="nucleotide sequence ID" value="NZ_CP091519.2"/>
</dbReference>
<keyword evidence="4" id="KW-0997">Cell inner membrane</keyword>
<dbReference type="InterPro" id="IPR051199">
    <property type="entry name" value="LPS_LOS_Heptosyltrfase"/>
</dbReference>
<evidence type="ECO:0000313" key="14">
    <source>
        <dbReference type="EMBL" id="SSY70554.1"/>
    </source>
</evidence>
<keyword evidence="7" id="KW-0448">Lipopolysaccharide biosynthesis</keyword>
<evidence type="ECO:0000313" key="15">
    <source>
        <dbReference type="Proteomes" id="UP000254209"/>
    </source>
</evidence>
<keyword evidence="5" id="KW-0328">Glycosyltransferase</keyword>
<comment type="catalytic activity">
    <reaction evidence="13">
        <text>an alpha-Kdo-(2-&gt;4)-alpha-Kdo-(2-&gt;6)-lipid A + ADP-L-glycero-beta-D-manno-heptose = an L-alpha-D-Hep-(1-&gt;5)-[alpha-Kdo-(2-&gt;4)]-alpha-Kdo-(2-&gt;6)-lipid A + ADP + H(+)</text>
        <dbReference type="Rhea" id="RHEA:74067"/>
        <dbReference type="ChEBI" id="CHEBI:15378"/>
        <dbReference type="ChEBI" id="CHEBI:61506"/>
        <dbReference type="ChEBI" id="CHEBI:176431"/>
        <dbReference type="ChEBI" id="CHEBI:193068"/>
        <dbReference type="ChEBI" id="CHEBI:456216"/>
        <dbReference type="EC" id="2.4.99.23"/>
    </reaction>
</comment>
<dbReference type="GO" id="GO:0005829">
    <property type="term" value="C:cytosol"/>
    <property type="evidence" value="ECO:0007669"/>
    <property type="project" value="TreeGrafter"/>
</dbReference>
<dbReference type="GO" id="GO:0009244">
    <property type="term" value="P:lipopolysaccharide core region biosynthetic process"/>
    <property type="evidence" value="ECO:0007669"/>
    <property type="project" value="InterPro"/>
</dbReference>
<evidence type="ECO:0000256" key="3">
    <source>
        <dbReference type="ARBA" id="ARBA00022475"/>
    </source>
</evidence>
<evidence type="ECO:0000256" key="4">
    <source>
        <dbReference type="ARBA" id="ARBA00022519"/>
    </source>
</evidence>
<dbReference type="EMBL" id="UFSO01000002">
    <property type="protein sequence ID" value="SSY70554.1"/>
    <property type="molecule type" value="Genomic_DNA"/>
</dbReference>
<dbReference type="SUPFAM" id="SSF53756">
    <property type="entry name" value="UDP-Glycosyltransferase/glycogen phosphorylase"/>
    <property type="match status" value="1"/>
</dbReference>
<dbReference type="InterPro" id="IPR002201">
    <property type="entry name" value="Glyco_trans_9"/>
</dbReference>
<dbReference type="GO" id="GO:0008713">
    <property type="term" value="F:ADP-heptose-lipopolysaccharide heptosyltransferase activity"/>
    <property type="evidence" value="ECO:0007669"/>
    <property type="project" value="TreeGrafter"/>
</dbReference>
<evidence type="ECO:0000256" key="9">
    <source>
        <dbReference type="ARBA" id="ARBA00043995"/>
    </source>
</evidence>
<gene>
    <name evidence="14" type="primary">rfaC</name>
    <name evidence="14" type="ORF">NCTC10283_00655</name>
</gene>
<comment type="similarity">
    <text evidence="9">Belongs to the glycosyltransferase 9 family.</text>
</comment>
<accession>A0A376BMU8</accession>
<dbReference type="Pfam" id="PF01075">
    <property type="entry name" value="Glyco_transf_9"/>
    <property type="match status" value="1"/>
</dbReference>
<keyword evidence="3" id="KW-1003">Cell membrane</keyword>